<dbReference type="GO" id="GO:0003341">
    <property type="term" value="P:cilium movement"/>
    <property type="evidence" value="ECO:0007669"/>
    <property type="project" value="TreeGrafter"/>
</dbReference>
<proteinExistence type="predicted"/>
<reference evidence="2" key="1">
    <citation type="submission" date="2025-08" db="UniProtKB">
        <authorList>
            <consortium name="Ensembl"/>
        </authorList>
    </citation>
    <scope>IDENTIFICATION</scope>
</reference>
<dbReference type="InterPro" id="IPR033305">
    <property type="entry name" value="Hydin-like"/>
</dbReference>
<dbReference type="OMA" id="CFNPAFY"/>
<dbReference type="Ensembl" id="ENSCVAT00000002696.1">
    <property type="protein sequence ID" value="ENSCVAP00000025024.1"/>
    <property type="gene ID" value="ENSCVAG00000009501.1"/>
</dbReference>
<dbReference type="PANTHER" id="PTHR23053">
    <property type="entry name" value="DLEC1 DELETED IN LUNG AND ESOPHAGEAL CANCER 1"/>
    <property type="match status" value="1"/>
</dbReference>
<feature type="compositionally biased region" description="Basic and acidic residues" evidence="1">
    <location>
        <begin position="458"/>
        <end position="474"/>
    </location>
</feature>
<dbReference type="Gene3D" id="2.60.40.10">
    <property type="entry name" value="Immunoglobulins"/>
    <property type="match status" value="1"/>
</dbReference>
<evidence type="ECO:0000313" key="2">
    <source>
        <dbReference type="Ensembl" id="ENSCVAP00000025024.1"/>
    </source>
</evidence>
<name>A0A3Q2E163_CYPVA</name>
<protein>
    <recommendedName>
        <fullName evidence="4">Hydin adenylate kinase-like domain-containing protein</fullName>
    </recommendedName>
</protein>
<dbReference type="GO" id="GO:0005930">
    <property type="term" value="C:axoneme"/>
    <property type="evidence" value="ECO:0007669"/>
    <property type="project" value="TreeGrafter"/>
</dbReference>
<dbReference type="Proteomes" id="UP000265020">
    <property type="component" value="Unassembled WGS sequence"/>
</dbReference>
<evidence type="ECO:0000313" key="3">
    <source>
        <dbReference type="Proteomes" id="UP000265020"/>
    </source>
</evidence>
<dbReference type="InterPro" id="IPR013783">
    <property type="entry name" value="Ig-like_fold"/>
</dbReference>
<dbReference type="PANTHER" id="PTHR23053:SF0">
    <property type="entry name" value="HYDROCEPHALUS-INDUCING PROTEIN HOMOLOG"/>
    <property type="match status" value="1"/>
</dbReference>
<keyword evidence="3" id="KW-1185">Reference proteome</keyword>
<evidence type="ECO:0000256" key="1">
    <source>
        <dbReference type="SAM" id="MobiDB-lite"/>
    </source>
</evidence>
<reference evidence="2" key="2">
    <citation type="submission" date="2025-09" db="UniProtKB">
        <authorList>
            <consortium name="Ensembl"/>
        </authorList>
    </citation>
    <scope>IDENTIFICATION</scope>
</reference>
<sequence length="474" mass="53515">MFWKVGGILAIPRQPVDISGRTPLPPIGCSGRRDAQRQRLSSSKEKTMISVSPACLDLKPGSSVDMVLTASSDSPKILHERLVCDSIIGGHGIQETIMSVEVMCRFVSPKLSISSKQLNFYVKKGSLLPVYERLVLLNVSPLPLRLELSVTEPFSLCESPGENNSTTTKVCYSCFSAIVRRLELWVCFDPSLCTDLVSCILDKTLKIKYLEPQQQDIVKLHAEVHLPTLQFSSTTVDFGCLPKNTAAKKTITITNCSSVPLSYHWAFQKLPQIRYVKKHNYNSAVYDTHLLCSTNVLLFLFWSLQVFDILPIYGVLNPHDQQLMTFSFHSHENTCTEVVAQCYVEDGPTYIVQVRVEISEFSYSIESTHLDLGSFSDCDHGIVINSLDSIYTPCPSSTLQGVLKAFSNRKHIYVVNLFDSYVALKKQALQNEIAEQEERHLWELDQENFDALPDEEKENVTQRHLEAIQKKKER</sequence>
<feature type="region of interest" description="Disordered" evidence="1">
    <location>
        <begin position="452"/>
        <end position="474"/>
    </location>
</feature>
<evidence type="ECO:0008006" key="4">
    <source>
        <dbReference type="Google" id="ProtNLM"/>
    </source>
</evidence>
<dbReference type="AlphaFoldDB" id="A0A3Q2E163"/>
<dbReference type="GeneTree" id="ENSGT00940000163228"/>
<organism evidence="2 3">
    <name type="scientific">Cyprinodon variegatus</name>
    <name type="common">Sheepshead minnow</name>
    <dbReference type="NCBI Taxonomy" id="28743"/>
    <lineage>
        <taxon>Eukaryota</taxon>
        <taxon>Metazoa</taxon>
        <taxon>Chordata</taxon>
        <taxon>Craniata</taxon>
        <taxon>Vertebrata</taxon>
        <taxon>Euteleostomi</taxon>
        <taxon>Actinopterygii</taxon>
        <taxon>Neopterygii</taxon>
        <taxon>Teleostei</taxon>
        <taxon>Neoteleostei</taxon>
        <taxon>Acanthomorphata</taxon>
        <taxon>Ovalentaria</taxon>
        <taxon>Atherinomorphae</taxon>
        <taxon>Cyprinodontiformes</taxon>
        <taxon>Cyprinodontidae</taxon>
        <taxon>Cyprinodon</taxon>
    </lineage>
</organism>
<dbReference type="GO" id="GO:1904158">
    <property type="term" value="P:axonemal central apparatus assembly"/>
    <property type="evidence" value="ECO:0007669"/>
    <property type="project" value="TreeGrafter"/>
</dbReference>
<accession>A0A3Q2E163</accession>